<evidence type="ECO:0000313" key="3">
    <source>
        <dbReference type="EMBL" id="KAG5590380.1"/>
    </source>
</evidence>
<evidence type="ECO:0000259" key="2">
    <source>
        <dbReference type="Pfam" id="PF14111"/>
    </source>
</evidence>
<accession>A0A9J5XSV6</accession>
<feature type="region of interest" description="Disordered" evidence="1">
    <location>
        <begin position="229"/>
        <end position="302"/>
    </location>
</feature>
<gene>
    <name evidence="3" type="ORF">H5410_040894</name>
</gene>
<dbReference type="InterPro" id="IPR025558">
    <property type="entry name" value="DUF4283"/>
</dbReference>
<sequence length="302" mass="35910">MVTPKVTTKQGLPAVIFDMDDFMVKLAIDCKYTLVGKFTNTMPKIKLIRKSFIKKTQLTGKVNIAQYKARHVYIDLENELDFITVWTKQRMSIEGKLIRIHTWTPNFRLKEETPIVPVWVLLPDLPWHCYKKQFVSALLSPIGKVLYLDTTSIQKTRASMAKEKIQLDLTKERPPHVWLGLDEEDLTNGRWQAIEYEDVPDYCKYCRHQGHTIQDYNNKIRDEEYRKKRELEDEKKNKNKGEQIQKQNANKQNKAKDKKEYHYPTNRNFTNQQQADQKQEEGWKTQKRKHNKQQEDKVQKTV</sequence>
<proteinExistence type="predicted"/>
<dbReference type="PANTHER" id="PTHR31286">
    <property type="entry name" value="GLYCINE-RICH CELL WALL STRUCTURAL PROTEIN 1.8-LIKE"/>
    <property type="match status" value="1"/>
</dbReference>
<dbReference type="Proteomes" id="UP000824120">
    <property type="component" value="Chromosome 8"/>
</dbReference>
<feature type="compositionally biased region" description="Polar residues" evidence="1">
    <location>
        <begin position="265"/>
        <end position="276"/>
    </location>
</feature>
<protein>
    <recommendedName>
        <fullName evidence="2">DUF4283 domain-containing protein</fullName>
    </recommendedName>
</protein>
<dbReference type="OrthoDB" id="1002340at2759"/>
<keyword evidence="4" id="KW-1185">Reference proteome</keyword>
<dbReference type="InterPro" id="IPR040256">
    <property type="entry name" value="At4g02000-like"/>
</dbReference>
<organism evidence="3 4">
    <name type="scientific">Solanum commersonii</name>
    <name type="common">Commerson's wild potato</name>
    <name type="synonym">Commerson's nightshade</name>
    <dbReference type="NCBI Taxonomy" id="4109"/>
    <lineage>
        <taxon>Eukaryota</taxon>
        <taxon>Viridiplantae</taxon>
        <taxon>Streptophyta</taxon>
        <taxon>Embryophyta</taxon>
        <taxon>Tracheophyta</taxon>
        <taxon>Spermatophyta</taxon>
        <taxon>Magnoliopsida</taxon>
        <taxon>eudicotyledons</taxon>
        <taxon>Gunneridae</taxon>
        <taxon>Pentapetalae</taxon>
        <taxon>asterids</taxon>
        <taxon>lamiids</taxon>
        <taxon>Solanales</taxon>
        <taxon>Solanaceae</taxon>
        <taxon>Solanoideae</taxon>
        <taxon>Solaneae</taxon>
        <taxon>Solanum</taxon>
    </lineage>
</organism>
<comment type="caution">
    <text evidence="3">The sequence shown here is derived from an EMBL/GenBank/DDBJ whole genome shotgun (WGS) entry which is preliminary data.</text>
</comment>
<dbReference type="AlphaFoldDB" id="A0A9J5XSV6"/>
<evidence type="ECO:0000313" key="4">
    <source>
        <dbReference type="Proteomes" id="UP000824120"/>
    </source>
</evidence>
<name>A0A9J5XSV6_SOLCO</name>
<dbReference type="EMBL" id="JACXVP010000008">
    <property type="protein sequence ID" value="KAG5590380.1"/>
    <property type="molecule type" value="Genomic_DNA"/>
</dbReference>
<reference evidence="3 4" key="1">
    <citation type="submission" date="2020-09" db="EMBL/GenBank/DDBJ databases">
        <title>De no assembly of potato wild relative species, Solanum commersonii.</title>
        <authorList>
            <person name="Cho K."/>
        </authorList>
    </citation>
    <scope>NUCLEOTIDE SEQUENCE [LARGE SCALE GENOMIC DNA]</scope>
    <source>
        <strain evidence="3">LZ3.2</strain>
        <tissue evidence="3">Leaf</tissue>
    </source>
</reference>
<dbReference type="Pfam" id="PF14111">
    <property type="entry name" value="DUF4283"/>
    <property type="match status" value="1"/>
</dbReference>
<evidence type="ECO:0000256" key="1">
    <source>
        <dbReference type="SAM" id="MobiDB-lite"/>
    </source>
</evidence>
<dbReference type="PANTHER" id="PTHR31286:SF177">
    <property type="entry name" value="ENDONUCLEASE_EXONUCLEASE_PHOSPHATASE"/>
    <property type="match status" value="1"/>
</dbReference>
<feature type="compositionally biased region" description="Basic and acidic residues" evidence="1">
    <location>
        <begin position="229"/>
        <end position="243"/>
    </location>
</feature>
<feature type="domain" description="DUF4283" evidence="2">
    <location>
        <begin position="29"/>
        <end position="110"/>
    </location>
</feature>
<feature type="compositionally biased region" description="Basic and acidic residues" evidence="1">
    <location>
        <begin position="292"/>
        <end position="302"/>
    </location>
</feature>